<evidence type="ECO:0000256" key="1">
    <source>
        <dbReference type="ARBA" id="ARBA00008932"/>
    </source>
</evidence>
<reference evidence="5 6" key="1">
    <citation type="submission" date="2023-08" db="EMBL/GenBank/DDBJ databases">
        <title>A Necator americanus chromosomal reference genome.</title>
        <authorList>
            <person name="Ilik V."/>
            <person name="Petrzelkova K.J."/>
            <person name="Pardy F."/>
            <person name="Fuh T."/>
            <person name="Niatou-Singa F.S."/>
            <person name="Gouil Q."/>
            <person name="Baker L."/>
            <person name="Ritchie M.E."/>
            <person name="Jex A.R."/>
            <person name="Gazzola D."/>
            <person name="Li H."/>
            <person name="Toshio Fujiwara R."/>
            <person name="Zhan B."/>
            <person name="Aroian R.V."/>
            <person name="Pafco B."/>
            <person name="Schwarz E.M."/>
        </authorList>
    </citation>
    <scope>NUCLEOTIDE SEQUENCE [LARGE SCALE GENOMIC DNA]</scope>
    <source>
        <strain evidence="5 6">Aroian</strain>
        <tissue evidence="5">Whole animal</tissue>
    </source>
</reference>
<evidence type="ECO:0000259" key="4">
    <source>
        <dbReference type="PROSITE" id="PS50202"/>
    </source>
</evidence>
<dbReference type="InterPro" id="IPR013783">
    <property type="entry name" value="Ig-like_fold"/>
</dbReference>
<dbReference type="PANTHER" id="PTHR10809:SF144">
    <property type="entry name" value="MAJOR SPERM PROTEIN"/>
    <property type="match status" value="1"/>
</dbReference>
<keyword evidence="2" id="KW-0963">Cytoplasm</keyword>
<protein>
    <recommendedName>
        <fullName evidence="2">Major sperm protein</fullName>
    </recommendedName>
</protein>
<dbReference type="PROSITE" id="PS50202">
    <property type="entry name" value="MSP"/>
    <property type="match status" value="1"/>
</dbReference>
<dbReference type="InterPro" id="IPR000535">
    <property type="entry name" value="MSP_dom"/>
</dbReference>
<evidence type="ECO:0000313" key="5">
    <source>
        <dbReference type="EMBL" id="KAK6732366.1"/>
    </source>
</evidence>
<dbReference type="PANTHER" id="PTHR10809">
    <property type="entry name" value="VESICLE-ASSOCIATED MEMBRANE PROTEIN-ASSOCIATED PROTEIN"/>
    <property type="match status" value="1"/>
</dbReference>
<keyword evidence="2" id="KW-0206">Cytoskeleton</keyword>
<comment type="function">
    <text evidence="2">Central component in molecular interactions underlying sperm crawling. Forms an extensive filament system that extends from sperm villipoda, along the leading edge of the pseudopod.</text>
</comment>
<comment type="similarity">
    <text evidence="1">Belongs to the VAMP-associated protein (VAP) (TC 9.B.17) family.</text>
</comment>
<organism evidence="5 6">
    <name type="scientific">Necator americanus</name>
    <name type="common">Human hookworm</name>
    <dbReference type="NCBI Taxonomy" id="51031"/>
    <lineage>
        <taxon>Eukaryota</taxon>
        <taxon>Metazoa</taxon>
        <taxon>Ecdysozoa</taxon>
        <taxon>Nematoda</taxon>
        <taxon>Chromadorea</taxon>
        <taxon>Rhabditida</taxon>
        <taxon>Rhabditina</taxon>
        <taxon>Rhabditomorpha</taxon>
        <taxon>Strongyloidea</taxon>
        <taxon>Ancylostomatidae</taxon>
        <taxon>Bunostominae</taxon>
        <taxon>Necator</taxon>
    </lineage>
</organism>
<evidence type="ECO:0000256" key="3">
    <source>
        <dbReference type="SAM" id="MobiDB-lite"/>
    </source>
</evidence>
<dbReference type="EMBL" id="JAVFWL010000002">
    <property type="protein sequence ID" value="KAK6732366.1"/>
    <property type="molecule type" value="Genomic_DNA"/>
</dbReference>
<feature type="region of interest" description="Disordered" evidence="3">
    <location>
        <begin position="195"/>
        <end position="246"/>
    </location>
</feature>
<dbReference type="Pfam" id="PF00635">
    <property type="entry name" value="Motile_Sperm"/>
    <property type="match status" value="1"/>
</dbReference>
<dbReference type="InterPro" id="IPR008962">
    <property type="entry name" value="PapD-like_sf"/>
</dbReference>
<sequence length="255" mass="29369">MTLESIFSKIYLNPPSITFSHTPKKQTSSITITNYSDETIIYKMKSTRPDLFRMSPVYGIIEPRKEADVRLTFKGLLENQPHRNERFTVVFAISPSNETYNVRKLWQMQKEKDPTKSEIVKKKVQIVLATEHTETPTPEGSVPLAEDPDDDIIRAPKGRIRRKSRGMVEDDVGYAGQIPHVHKVPENLVAHEIVEENSFSGEEPRSRSESRKSRKSEIRMKEKSSRKRQRSTISKSEEAFTTGIEMSARFEIPNY</sequence>
<keyword evidence="6" id="KW-1185">Reference proteome</keyword>
<name>A0ABR1C1D3_NECAM</name>
<evidence type="ECO:0000313" key="6">
    <source>
        <dbReference type="Proteomes" id="UP001303046"/>
    </source>
</evidence>
<dbReference type="InterPro" id="IPR016763">
    <property type="entry name" value="VAP"/>
</dbReference>
<dbReference type="SUPFAM" id="SSF49354">
    <property type="entry name" value="PapD-like"/>
    <property type="match status" value="1"/>
</dbReference>
<evidence type="ECO:0000256" key="2">
    <source>
        <dbReference type="RuleBase" id="RU003425"/>
    </source>
</evidence>
<feature type="region of interest" description="Disordered" evidence="3">
    <location>
        <begin position="133"/>
        <end position="152"/>
    </location>
</feature>
<gene>
    <name evidence="5" type="primary">Necator_chrII.g4426</name>
    <name evidence="5" type="ORF">RB195_016634</name>
</gene>
<proteinExistence type="inferred from homology"/>
<dbReference type="Gene3D" id="2.60.40.10">
    <property type="entry name" value="Immunoglobulins"/>
    <property type="match status" value="1"/>
</dbReference>
<comment type="caution">
    <text evidence="5">The sequence shown here is derived from an EMBL/GenBank/DDBJ whole genome shotgun (WGS) entry which is preliminary data.</text>
</comment>
<dbReference type="Proteomes" id="UP001303046">
    <property type="component" value="Unassembled WGS sequence"/>
</dbReference>
<feature type="compositionally biased region" description="Basic and acidic residues" evidence="3">
    <location>
        <begin position="202"/>
        <end position="223"/>
    </location>
</feature>
<feature type="domain" description="MSP" evidence="4">
    <location>
        <begin position="1"/>
        <end position="124"/>
    </location>
</feature>
<accession>A0ABR1C1D3</accession>